<dbReference type="GO" id="GO:0045892">
    <property type="term" value="P:negative regulation of DNA-templated transcription"/>
    <property type="evidence" value="ECO:0007669"/>
    <property type="project" value="TreeGrafter"/>
</dbReference>
<dbReference type="AlphaFoldDB" id="A0A8J7KS63"/>
<reference evidence="1" key="1">
    <citation type="submission" date="2020-12" db="EMBL/GenBank/DDBJ databases">
        <title>M. sibirica DSM 26468T genome.</title>
        <authorList>
            <person name="Thieme N."/>
            <person name="Rettenmaier R."/>
            <person name="Zverlov V."/>
            <person name="Liebl W."/>
        </authorList>
    </citation>
    <scope>NUCLEOTIDE SEQUENCE</scope>
    <source>
        <strain evidence="1">DSM 26468</strain>
    </source>
</reference>
<dbReference type="Pfam" id="PF01475">
    <property type="entry name" value="FUR"/>
    <property type="match status" value="1"/>
</dbReference>
<keyword evidence="2" id="KW-1185">Reference proteome</keyword>
<dbReference type="InterPro" id="IPR036388">
    <property type="entry name" value="WH-like_DNA-bd_sf"/>
</dbReference>
<dbReference type="GO" id="GO:0000976">
    <property type="term" value="F:transcription cis-regulatory region binding"/>
    <property type="evidence" value="ECO:0007669"/>
    <property type="project" value="TreeGrafter"/>
</dbReference>
<dbReference type="SUPFAM" id="SSF46785">
    <property type="entry name" value="Winged helix' DNA-binding domain"/>
    <property type="match status" value="1"/>
</dbReference>
<evidence type="ECO:0000313" key="2">
    <source>
        <dbReference type="Proteomes" id="UP000623269"/>
    </source>
</evidence>
<dbReference type="GO" id="GO:0008270">
    <property type="term" value="F:zinc ion binding"/>
    <property type="evidence" value="ECO:0007669"/>
    <property type="project" value="TreeGrafter"/>
</dbReference>
<organism evidence="1 2">
    <name type="scientific">Mobilitalea sibirica</name>
    <dbReference type="NCBI Taxonomy" id="1462919"/>
    <lineage>
        <taxon>Bacteria</taxon>
        <taxon>Bacillati</taxon>
        <taxon>Bacillota</taxon>
        <taxon>Clostridia</taxon>
        <taxon>Lachnospirales</taxon>
        <taxon>Lachnospiraceae</taxon>
        <taxon>Mobilitalea</taxon>
    </lineage>
</organism>
<dbReference type="EMBL" id="JAEAGR010000003">
    <property type="protein sequence ID" value="MBH1939996.1"/>
    <property type="molecule type" value="Genomic_DNA"/>
</dbReference>
<dbReference type="GO" id="GO:0003700">
    <property type="term" value="F:DNA-binding transcription factor activity"/>
    <property type="evidence" value="ECO:0007669"/>
    <property type="project" value="InterPro"/>
</dbReference>
<dbReference type="InterPro" id="IPR002481">
    <property type="entry name" value="FUR"/>
</dbReference>
<dbReference type="Gene3D" id="1.10.10.10">
    <property type="entry name" value="Winged helix-like DNA-binding domain superfamily/Winged helix DNA-binding domain"/>
    <property type="match status" value="1"/>
</dbReference>
<gene>
    <name evidence="1" type="ORF">I5677_03680</name>
</gene>
<dbReference type="InterPro" id="IPR036390">
    <property type="entry name" value="WH_DNA-bd_sf"/>
</dbReference>
<accession>A0A8J7KS63</accession>
<evidence type="ECO:0000313" key="1">
    <source>
        <dbReference type="EMBL" id="MBH1939996.1"/>
    </source>
</evidence>
<name>A0A8J7KS63_9FIRM</name>
<dbReference type="PANTHER" id="PTHR33202:SF7">
    <property type="entry name" value="FERRIC UPTAKE REGULATION PROTEIN"/>
    <property type="match status" value="1"/>
</dbReference>
<protein>
    <submittedName>
        <fullName evidence="1">Transcriptional repressor</fullName>
    </submittedName>
</protein>
<sequence>MIRKENILKELKKRGYKITGQRETIIEVLISNRCLSCKDIYYQAIKQDPTIGIATVYRFIKILETCGFIDRDNLFQISKKSYRVPDDQIILIDHQNEISLEKGEWYISLRQMLQDYGYIDNHDLSVVITKIEKTK</sequence>
<dbReference type="Proteomes" id="UP000623269">
    <property type="component" value="Unassembled WGS sequence"/>
</dbReference>
<comment type="caution">
    <text evidence="1">The sequence shown here is derived from an EMBL/GenBank/DDBJ whole genome shotgun (WGS) entry which is preliminary data.</text>
</comment>
<proteinExistence type="predicted"/>
<dbReference type="GO" id="GO:1900376">
    <property type="term" value="P:regulation of secondary metabolite biosynthetic process"/>
    <property type="evidence" value="ECO:0007669"/>
    <property type="project" value="TreeGrafter"/>
</dbReference>
<dbReference type="PANTHER" id="PTHR33202">
    <property type="entry name" value="ZINC UPTAKE REGULATION PROTEIN"/>
    <property type="match status" value="1"/>
</dbReference>